<evidence type="ECO:0000313" key="3">
    <source>
        <dbReference type="Proteomes" id="UP001318321"/>
    </source>
</evidence>
<feature type="region of interest" description="Disordered" evidence="1">
    <location>
        <begin position="125"/>
        <end position="153"/>
    </location>
</feature>
<reference evidence="2 3" key="1">
    <citation type="submission" date="2020-03" db="EMBL/GenBank/DDBJ databases">
        <title>Identification of Halomonas strains.</title>
        <authorList>
            <person name="Xiao Z."/>
            <person name="Dong F."/>
            <person name="Wang Z."/>
            <person name="Zhao J.-Y."/>
        </authorList>
    </citation>
    <scope>NUCLEOTIDE SEQUENCE [LARGE SCALE GENOMIC DNA]</scope>
    <source>
        <strain evidence="2 3">DX6</strain>
    </source>
</reference>
<feature type="compositionally biased region" description="Basic and acidic residues" evidence="1">
    <location>
        <begin position="125"/>
        <end position="140"/>
    </location>
</feature>
<dbReference type="RefSeq" id="WP_167110080.1">
    <property type="nucleotide sequence ID" value="NZ_JAAQTO010000002.1"/>
</dbReference>
<comment type="caution">
    <text evidence="2">The sequence shown here is derived from an EMBL/GenBank/DDBJ whole genome shotgun (WGS) entry which is preliminary data.</text>
</comment>
<organism evidence="2 3">
    <name type="scientific">Billgrantia bachuensis</name>
    <dbReference type="NCBI Taxonomy" id="2717286"/>
    <lineage>
        <taxon>Bacteria</taxon>
        <taxon>Pseudomonadati</taxon>
        <taxon>Pseudomonadota</taxon>
        <taxon>Gammaproteobacteria</taxon>
        <taxon>Oceanospirillales</taxon>
        <taxon>Halomonadaceae</taxon>
        <taxon>Billgrantia</taxon>
    </lineage>
</organism>
<evidence type="ECO:0000313" key="2">
    <source>
        <dbReference type="EMBL" id="NIC03980.1"/>
    </source>
</evidence>
<dbReference type="EMBL" id="JAAQTO010000002">
    <property type="protein sequence ID" value="NIC03980.1"/>
    <property type="molecule type" value="Genomic_DNA"/>
</dbReference>
<protein>
    <submittedName>
        <fullName evidence="2">Uncharacterized protein</fullName>
    </submittedName>
</protein>
<sequence length="153" mass="16471">MTEQTAVPEQDESVAAIEALAAEAEAAEGAAQQEAEQPEWEDVDAMEEQARAVAKMMVQATELAAGMIHPGHSLDAGHRAHGEEVMLPVARDFSGELPEWLKPYMHYLGAGMWLGGVMIGAYKARRAEEAEQARQKRAEQPTEGEGAPYGSPA</sequence>
<gene>
    <name evidence="2" type="ORF">HBJ55_00860</name>
</gene>
<proteinExistence type="predicted"/>
<evidence type="ECO:0000256" key="1">
    <source>
        <dbReference type="SAM" id="MobiDB-lite"/>
    </source>
</evidence>
<keyword evidence="3" id="KW-1185">Reference proteome</keyword>
<dbReference type="Proteomes" id="UP001318321">
    <property type="component" value="Unassembled WGS sequence"/>
</dbReference>
<name>A0ABX0PL34_9GAMM</name>
<accession>A0ABX0PL34</accession>